<proteinExistence type="predicted"/>
<dbReference type="RefSeq" id="WP_181799772.1">
    <property type="nucleotide sequence ID" value="NZ_QNRF01000001.1"/>
</dbReference>
<keyword evidence="3" id="KW-1185">Reference proteome</keyword>
<dbReference type="InterPro" id="IPR000639">
    <property type="entry name" value="Epox_hydrolase-like"/>
</dbReference>
<evidence type="ECO:0000313" key="3">
    <source>
        <dbReference type="Proteomes" id="UP000252086"/>
    </source>
</evidence>
<dbReference type="Pfam" id="PF00561">
    <property type="entry name" value="Abhydrolase_1"/>
    <property type="match status" value="1"/>
</dbReference>
<comment type="caution">
    <text evidence="2">The sequence shown here is derived from an EMBL/GenBank/DDBJ whole genome shotgun (WGS) entry which is preliminary data.</text>
</comment>
<accession>A0A366D7M6</accession>
<evidence type="ECO:0000313" key="2">
    <source>
        <dbReference type="EMBL" id="RBO86047.1"/>
    </source>
</evidence>
<dbReference type="Gene3D" id="3.40.50.1820">
    <property type="entry name" value="alpha/beta hydrolase"/>
    <property type="match status" value="1"/>
</dbReference>
<dbReference type="Proteomes" id="UP000252086">
    <property type="component" value="Unassembled WGS sequence"/>
</dbReference>
<dbReference type="PANTHER" id="PTHR46438:SF11">
    <property type="entry name" value="LIPASE-RELATED"/>
    <property type="match status" value="1"/>
</dbReference>
<dbReference type="AlphaFoldDB" id="A0A366D7M6"/>
<dbReference type="PRINTS" id="PR00412">
    <property type="entry name" value="EPOXHYDRLASE"/>
</dbReference>
<name>A0A366D7M6_9GAMM</name>
<dbReference type="SUPFAM" id="SSF53474">
    <property type="entry name" value="alpha/beta-Hydrolases"/>
    <property type="match status" value="1"/>
</dbReference>
<reference evidence="2 3" key="1">
    <citation type="submission" date="2018-06" db="EMBL/GenBank/DDBJ databases">
        <title>Genomic Encyclopedia of Type Strains, Phase III (KMG-III): the genomes of soil and plant-associated and newly described type strains.</title>
        <authorList>
            <person name="Whitman W."/>
        </authorList>
    </citation>
    <scope>NUCLEOTIDE SEQUENCE [LARGE SCALE GENOMIC DNA]</scope>
    <source>
        <strain evidence="2 3">CECT 7732</strain>
    </source>
</reference>
<dbReference type="PANTHER" id="PTHR46438">
    <property type="entry name" value="ALPHA/BETA-HYDROLASES SUPERFAMILY PROTEIN"/>
    <property type="match status" value="1"/>
</dbReference>
<sequence>MKSLNLDVKNIRIRYQDTGGDLPVLVLLHGIGGSLELWQYQLTLLSSSFRVIALDLPNHGLSEINEKAFDVIEYAEFVWAFLDQLAISHVYLAGNSMGGAVCIHMSNLQPDRVSKVALLNAATLGKQTPLPFRLMTLPIIGRLLSRPNRMAIEQQMHSIFLHPNEVSEETKLVITRNVMRDGAQGAFVRTLRKMVDKAGQKAHLCRLSLAALKKISCPVYFVHGRQDAVLPYSQSETAHQNTPGSELLILDNCGHTPQLEKPVEVNDLLLRLLN</sequence>
<organism evidence="2 3">
    <name type="scientific">Marinomonas aquiplantarum</name>
    <dbReference type="NCBI Taxonomy" id="491951"/>
    <lineage>
        <taxon>Bacteria</taxon>
        <taxon>Pseudomonadati</taxon>
        <taxon>Pseudomonadota</taxon>
        <taxon>Gammaproteobacteria</taxon>
        <taxon>Oceanospirillales</taxon>
        <taxon>Oceanospirillaceae</taxon>
        <taxon>Marinomonas</taxon>
    </lineage>
</organism>
<protein>
    <submittedName>
        <fullName evidence="2">Pimeloyl-ACP methyl ester carboxylesterase</fullName>
    </submittedName>
</protein>
<dbReference type="InterPro" id="IPR000073">
    <property type="entry name" value="AB_hydrolase_1"/>
</dbReference>
<dbReference type="EMBL" id="QNRF01000001">
    <property type="protein sequence ID" value="RBO86047.1"/>
    <property type="molecule type" value="Genomic_DNA"/>
</dbReference>
<dbReference type="InterPro" id="IPR029058">
    <property type="entry name" value="AB_hydrolase_fold"/>
</dbReference>
<dbReference type="PRINTS" id="PR00111">
    <property type="entry name" value="ABHYDROLASE"/>
</dbReference>
<feature type="domain" description="AB hydrolase-1" evidence="1">
    <location>
        <begin position="23"/>
        <end position="262"/>
    </location>
</feature>
<gene>
    <name evidence="2" type="ORF">DFP76_101323</name>
</gene>
<dbReference type="GO" id="GO:0003824">
    <property type="term" value="F:catalytic activity"/>
    <property type="evidence" value="ECO:0007669"/>
    <property type="project" value="InterPro"/>
</dbReference>
<evidence type="ECO:0000259" key="1">
    <source>
        <dbReference type="Pfam" id="PF00561"/>
    </source>
</evidence>